<accession>A0A4Z2HKG3</accession>
<sequence length="92" mass="10137">MPPQTEVRRERWIKNAAEIFARLAVLRVQLVIVLQLRGVECTSVPIRLTSQPQLSVAWSSHHPTLRLTLGCSNLLLRSRASAAAGPGSVLRS</sequence>
<name>A0A4Z2HKG3_9TELE</name>
<keyword evidence="2" id="KW-1185">Reference proteome</keyword>
<protein>
    <submittedName>
        <fullName evidence="1">Uncharacterized protein</fullName>
    </submittedName>
</protein>
<dbReference type="EMBL" id="SRLO01000236">
    <property type="protein sequence ID" value="TNN65362.1"/>
    <property type="molecule type" value="Genomic_DNA"/>
</dbReference>
<proteinExistence type="predicted"/>
<reference evidence="1 2" key="1">
    <citation type="submission" date="2019-03" db="EMBL/GenBank/DDBJ databases">
        <title>First draft genome of Liparis tanakae, snailfish: a comprehensive survey of snailfish specific genes.</title>
        <authorList>
            <person name="Kim W."/>
            <person name="Song I."/>
            <person name="Jeong J.-H."/>
            <person name="Kim D."/>
            <person name="Kim S."/>
            <person name="Ryu S."/>
            <person name="Song J.Y."/>
            <person name="Lee S.K."/>
        </authorList>
    </citation>
    <scope>NUCLEOTIDE SEQUENCE [LARGE SCALE GENOMIC DNA]</scope>
    <source>
        <tissue evidence="1">Muscle</tissue>
    </source>
</reference>
<evidence type="ECO:0000313" key="2">
    <source>
        <dbReference type="Proteomes" id="UP000314294"/>
    </source>
</evidence>
<comment type="caution">
    <text evidence="1">The sequence shown here is derived from an EMBL/GenBank/DDBJ whole genome shotgun (WGS) entry which is preliminary data.</text>
</comment>
<evidence type="ECO:0000313" key="1">
    <source>
        <dbReference type="EMBL" id="TNN65362.1"/>
    </source>
</evidence>
<gene>
    <name evidence="1" type="ORF">EYF80_024398</name>
</gene>
<dbReference type="AlphaFoldDB" id="A0A4Z2HKG3"/>
<dbReference type="Proteomes" id="UP000314294">
    <property type="component" value="Unassembled WGS sequence"/>
</dbReference>
<organism evidence="1 2">
    <name type="scientific">Liparis tanakae</name>
    <name type="common">Tanaka's snailfish</name>
    <dbReference type="NCBI Taxonomy" id="230148"/>
    <lineage>
        <taxon>Eukaryota</taxon>
        <taxon>Metazoa</taxon>
        <taxon>Chordata</taxon>
        <taxon>Craniata</taxon>
        <taxon>Vertebrata</taxon>
        <taxon>Euteleostomi</taxon>
        <taxon>Actinopterygii</taxon>
        <taxon>Neopterygii</taxon>
        <taxon>Teleostei</taxon>
        <taxon>Neoteleostei</taxon>
        <taxon>Acanthomorphata</taxon>
        <taxon>Eupercaria</taxon>
        <taxon>Perciformes</taxon>
        <taxon>Cottioidei</taxon>
        <taxon>Cottales</taxon>
        <taxon>Liparidae</taxon>
        <taxon>Liparis</taxon>
    </lineage>
</organism>